<sequence length="140" mass="14991">MAFKVVVSSKADSYQVEVDDTKALNGLVIGDEFDGSIVGLDGYTLKITGGSDKNGFTMKKDVPGTRRIKSLLTGGTGYHPKKAKKVKGVRKRIAIDGVKRRKTVRGNTIADDIVQINTVVVNQGSKPIADILGAGEEEEE</sequence>
<evidence type="ECO:0000313" key="5">
    <source>
        <dbReference type="EMBL" id="MBE6505563.1"/>
    </source>
</evidence>
<proteinExistence type="inferred from homology"/>
<gene>
    <name evidence="4" type="primary">rps6e</name>
    <name evidence="5" type="ORF">E7Z73_07490</name>
</gene>
<dbReference type="Pfam" id="PF01092">
    <property type="entry name" value="Ribosomal_S6e"/>
    <property type="match status" value="1"/>
</dbReference>
<dbReference type="GO" id="GO:0006412">
    <property type="term" value="P:translation"/>
    <property type="evidence" value="ECO:0007669"/>
    <property type="project" value="UniProtKB-UniRule"/>
</dbReference>
<organism evidence="5 6">
    <name type="scientific">Methanobrevibacter millerae</name>
    <dbReference type="NCBI Taxonomy" id="230361"/>
    <lineage>
        <taxon>Archaea</taxon>
        <taxon>Methanobacteriati</taxon>
        <taxon>Methanobacteriota</taxon>
        <taxon>Methanomada group</taxon>
        <taxon>Methanobacteria</taxon>
        <taxon>Methanobacteriales</taxon>
        <taxon>Methanobacteriaceae</taxon>
        <taxon>Methanobrevibacter</taxon>
    </lineage>
</organism>
<dbReference type="Proteomes" id="UP000762703">
    <property type="component" value="Unassembled WGS sequence"/>
</dbReference>
<name>A0A8T3VJW6_9EURY</name>
<dbReference type="RefSeq" id="WP_303737212.1">
    <property type="nucleotide sequence ID" value="NZ_SUTE01000059.1"/>
</dbReference>
<evidence type="ECO:0000313" key="6">
    <source>
        <dbReference type="Proteomes" id="UP000762703"/>
    </source>
</evidence>
<reference evidence="5" key="1">
    <citation type="submission" date="2019-04" db="EMBL/GenBank/DDBJ databases">
        <title>Evolution of Biomass-Degrading Anaerobic Consortia Revealed by Metagenomics.</title>
        <authorList>
            <person name="Peng X."/>
        </authorList>
    </citation>
    <scope>NUCLEOTIDE SEQUENCE</scope>
    <source>
        <strain evidence="5">SIG12</strain>
    </source>
</reference>
<accession>A0A8T3VJW6</accession>
<comment type="caution">
    <text evidence="5">The sequence shown here is derived from an EMBL/GenBank/DDBJ whole genome shotgun (WGS) entry which is preliminary data.</text>
</comment>
<evidence type="ECO:0000256" key="2">
    <source>
        <dbReference type="ARBA" id="ARBA00022980"/>
    </source>
</evidence>
<dbReference type="AlphaFoldDB" id="A0A8T3VJW6"/>
<dbReference type="GO" id="GO:0005840">
    <property type="term" value="C:ribosome"/>
    <property type="evidence" value="ECO:0007669"/>
    <property type="project" value="UniProtKB-KW"/>
</dbReference>
<dbReference type="SMART" id="SM01405">
    <property type="entry name" value="Ribosomal_S6e"/>
    <property type="match status" value="1"/>
</dbReference>
<keyword evidence="3 4" id="KW-0687">Ribonucleoprotein</keyword>
<evidence type="ECO:0000256" key="4">
    <source>
        <dbReference type="HAMAP-Rule" id="MF_00512"/>
    </source>
</evidence>
<protein>
    <recommendedName>
        <fullName evidence="4">Small ribosomal subunit protein eS6</fullName>
    </recommendedName>
</protein>
<dbReference type="HAMAP" id="MF_00512">
    <property type="entry name" value="Ribosomal_eS6"/>
    <property type="match status" value="1"/>
</dbReference>
<keyword evidence="2 4" id="KW-0689">Ribosomal protein</keyword>
<comment type="similarity">
    <text evidence="1 4">Belongs to the eukaryotic ribosomal protein eS6 family.</text>
</comment>
<dbReference type="PANTHER" id="PTHR11502">
    <property type="entry name" value="40S RIBOSOMAL PROTEIN S6"/>
    <property type="match status" value="1"/>
</dbReference>
<dbReference type="GO" id="GO:1990904">
    <property type="term" value="C:ribonucleoprotein complex"/>
    <property type="evidence" value="ECO:0007669"/>
    <property type="project" value="UniProtKB-KW"/>
</dbReference>
<dbReference type="InterPro" id="IPR001377">
    <property type="entry name" value="Ribosomal_eS6"/>
</dbReference>
<dbReference type="InterPro" id="IPR020924">
    <property type="entry name" value="Ribosomal_eS6_arc"/>
</dbReference>
<dbReference type="GO" id="GO:0003735">
    <property type="term" value="F:structural constituent of ribosome"/>
    <property type="evidence" value="ECO:0007669"/>
    <property type="project" value="InterPro"/>
</dbReference>
<dbReference type="EMBL" id="SUTE01000059">
    <property type="protein sequence ID" value="MBE6505563.1"/>
    <property type="molecule type" value="Genomic_DNA"/>
</dbReference>
<evidence type="ECO:0000256" key="1">
    <source>
        <dbReference type="ARBA" id="ARBA00009312"/>
    </source>
</evidence>
<evidence type="ECO:0000256" key="3">
    <source>
        <dbReference type="ARBA" id="ARBA00023274"/>
    </source>
</evidence>